<evidence type="ECO:0000313" key="3">
    <source>
        <dbReference type="Proteomes" id="UP000627984"/>
    </source>
</evidence>
<feature type="region of interest" description="Disordered" evidence="1">
    <location>
        <begin position="158"/>
        <end position="195"/>
    </location>
</feature>
<protein>
    <recommendedName>
        <fullName evidence="4">Copper chaperone PCu(A)C</fullName>
    </recommendedName>
</protein>
<dbReference type="AlphaFoldDB" id="A0AA37BBZ0"/>
<dbReference type="InterPro" id="IPR036182">
    <property type="entry name" value="PCuAC_sf"/>
</dbReference>
<gene>
    <name evidence="2" type="ORF">GCM10010126_03430</name>
</gene>
<reference evidence="2" key="2">
    <citation type="submission" date="2022-09" db="EMBL/GenBank/DDBJ databases">
        <authorList>
            <person name="Sun Q."/>
            <person name="Ohkuma M."/>
        </authorList>
    </citation>
    <scope>NUCLEOTIDE SEQUENCE</scope>
    <source>
        <strain evidence="2">JCM 3093</strain>
    </source>
</reference>
<reference evidence="2" key="1">
    <citation type="journal article" date="2014" name="Int. J. Syst. Evol. Microbiol.">
        <title>Complete genome sequence of Corynebacterium casei LMG S-19264T (=DSM 44701T), isolated from a smear-ripened cheese.</title>
        <authorList>
            <consortium name="US DOE Joint Genome Institute (JGI-PGF)"/>
            <person name="Walter F."/>
            <person name="Albersmeier A."/>
            <person name="Kalinowski J."/>
            <person name="Ruckert C."/>
        </authorList>
    </citation>
    <scope>NUCLEOTIDE SEQUENCE</scope>
    <source>
        <strain evidence="2">JCM 3093</strain>
    </source>
</reference>
<dbReference type="Gene3D" id="2.60.40.1890">
    <property type="entry name" value="PCu(A)C copper chaperone"/>
    <property type="match status" value="1"/>
</dbReference>
<organism evidence="2 3">
    <name type="scientific">Planomonospora parontospora</name>
    <dbReference type="NCBI Taxonomy" id="58119"/>
    <lineage>
        <taxon>Bacteria</taxon>
        <taxon>Bacillati</taxon>
        <taxon>Actinomycetota</taxon>
        <taxon>Actinomycetes</taxon>
        <taxon>Streptosporangiales</taxon>
        <taxon>Streptosporangiaceae</taxon>
        <taxon>Planomonospora</taxon>
    </lineage>
</organism>
<dbReference type="Proteomes" id="UP000627984">
    <property type="component" value="Unassembled WGS sequence"/>
</dbReference>
<evidence type="ECO:0000256" key="1">
    <source>
        <dbReference type="SAM" id="MobiDB-lite"/>
    </source>
</evidence>
<dbReference type="EMBL" id="BMQD01000001">
    <property type="protein sequence ID" value="GGK46968.1"/>
    <property type="molecule type" value="Genomic_DNA"/>
</dbReference>
<name>A0AA37BBZ0_9ACTN</name>
<proteinExistence type="predicted"/>
<evidence type="ECO:0008006" key="4">
    <source>
        <dbReference type="Google" id="ProtNLM"/>
    </source>
</evidence>
<evidence type="ECO:0000313" key="2">
    <source>
        <dbReference type="EMBL" id="GGK46968.1"/>
    </source>
</evidence>
<accession>A0AA37BBZ0</accession>
<feature type="compositionally biased region" description="Pro residues" evidence="1">
    <location>
        <begin position="161"/>
        <end position="195"/>
    </location>
</feature>
<comment type="caution">
    <text evidence="2">The sequence shown here is derived from an EMBL/GenBank/DDBJ whole genome shotgun (WGS) entry which is preliminary data.</text>
</comment>
<dbReference type="SUPFAM" id="SSF110087">
    <property type="entry name" value="DR1885-like metal-binding protein"/>
    <property type="match status" value="1"/>
</dbReference>
<sequence length="195" mass="19579">MLLVAALALTACSCGNERLAPEIGQEEMAPNDGGNGFQDGIAIRNVILVGDSTGKALASGAGAPLHMVLINNRTAPDRLVAISAPGVFHGAEIPGGGVDLPVRQPVGTGPVPVALLTGASRQLSVGGFVPVELRFQQAGTARLQVPVMPATEWRATLSPWPSAPAAPSPTSPLNPTPGAPVSPSPTAPVSPSPTD</sequence>